<comment type="similarity">
    <text evidence="3">Belongs to the HARBI1 family.</text>
</comment>
<accession>A0A8C5LTW9</accession>
<dbReference type="GeneTree" id="ENSGT00940000164115"/>
<keyword evidence="5" id="KW-0479">Metal-binding</keyword>
<dbReference type="GO" id="GO:0016787">
    <property type="term" value="F:hydrolase activity"/>
    <property type="evidence" value="ECO:0007669"/>
    <property type="project" value="UniProtKB-KW"/>
</dbReference>
<dbReference type="InterPro" id="IPR045249">
    <property type="entry name" value="HARBI1-like"/>
</dbReference>
<dbReference type="GO" id="GO:0046872">
    <property type="term" value="F:metal ion binding"/>
    <property type="evidence" value="ECO:0007669"/>
    <property type="project" value="UniProtKB-KW"/>
</dbReference>
<reference evidence="9" key="2">
    <citation type="submission" date="2025-09" db="UniProtKB">
        <authorList>
            <consortium name="Ensembl"/>
        </authorList>
    </citation>
    <scope>IDENTIFICATION</scope>
</reference>
<proteinExistence type="inferred from homology"/>
<sequence>MDNFFHGIHDSGHTMRIFVRDFHGAGKKRDMINQINCRMNQIKGKGIKRHFGNGAIFQDGCSPSVSVCCIGIPIPEEEKTTANMGSSNQHYQTHAWPLCDAVQATAREGPVKFFNYLRMSIHSFEELLMMVREPLTKRDTNMRAAIPTEEMLVITLRYLASGCSLKDLHYNFRIGRSTAGEIVRKFCQTIWETMKDQCLPTDTDEAWLAIAAGFWEKANYPNCLGAVDGKHVRIVKPLDSGSLYQNYKHYFSIGLLAVADANYNFVYVDVGSYGKDFDSTLFQNSTLWNDIEGGNLHIPRPAPLPGSDVSVPYAFVGDKAFSLSTHLLRLYSGTHLTVN</sequence>
<evidence type="ECO:0000313" key="10">
    <source>
        <dbReference type="Proteomes" id="UP000694569"/>
    </source>
</evidence>
<keyword evidence="6" id="KW-0378">Hydrolase</keyword>
<dbReference type="GO" id="GO:0004518">
    <property type="term" value="F:nuclease activity"/>
    <property type="evidence" value="ECO:0007669"/>
    <property type="project" value="UniProtKB-KW"/>
</dbReference>
<organism evidence="9 10">
    <name type="scientific">Leptobrachium leishanense</name>
    <name type="common">Leishan spiny toad</name>
    <dbReference type="NCBI Taxonomy" id="445787"/>
    <lineage>
        <taxon>Eukaryota</taxon>
        <taxon>Metazoa</taxon>
        <taxon>Chordata</taxon>
        <taxon>Craniata</taxon>
        <taxon>Vertebrata</taxon>
        <taxon>Euteleostomi</taxon>
        <taxon>Amphibia</taxon>
        <taxon>Batrachia</taxon>
        <taxon>Anura</taxon>
        <taxon>Pelobatoidea</taxon>
        <taxon>Megophryidae</taxon>
        <taxon>Leptobrachium</taxon>
    </lineage>
</organism>
<name>A0A8C5LTW9_9ANUR</name>
<reference evidence="9" key="1">
    <citation type="submission" date="2025-08" db="UniProtKB">
        <authorList>
            <consortium name="Ensembl"/>
        </authorList>
    </citation>
    <scope>IDENTIFICATION</scope>
</reference>
<dbReference type="GO" id="GO:0005634">
    <property type="term" value="C:nucleus"/>
    <property type="evidence" value="ECO:0007669"/>
    <property type="project" value="UniProtKB-SubCell"/>
</dbReference>
<dbReference type="PANTHER" id="PTHR22930:SF269">
    <property type="entry name" value="NUCLEASE HARBI1-LIKE PROTEIN"/>
    <property type="match status" value="1"/>
</dbReference>
<evidence type="ECO:0000256" key="5">
    <source>
        <dbReference type="ARBA" id="ARBA00022723"/>
    </source>
</evidence>
<evidence type="ECO:0000256" key="4">
    <source>
        <dbReference type="ARBA" id="ARBA00022722"/>
    </source>
</evidence>
<dbReference type="AlphaFoldDB" id="A0A8C5LTW9"/>
<dbReference type="Proteomes" id="UP000694569">
    <property type="component" value="Unplaced"/>
</dbReference>
<keyword evidence="7" id="KW-0539">Nucleus</keyword>
<comment type="cofactor">
    <cofactor evidence="1">
        <name>a divalent metal cation</name>
        <dbReference type="ChEBI" id="CHEBI:60240"/>
    </cofactor>
</comment>
<evidence type="ECO:0000313" key="9">
    <source>
        <dbReference type="Ensembl" id="ENSLLEP00000003146.1"/>
    </source>
</evidence>
<dbReference type="Ensembl" id="ENSLLET00000003288.1">
    <property type="protein sequence ID" value="ENSLLEP00000003146.1"/>
    <property type="gene ID" value="ENSLLEG00000002020.1"/>
</dbReference>
<keyword evidence="10" id="KW-1185">Reference proteome</keyword>
<dbReference type="OrthoDB" id="10061326at2759"/>
<dbReference type="Pfam" id="PF13359">
    <property type="entry name" value="DDE_Tnp_4"/>
    <property type="match status" value="1"/>
</dbReference>
<comment type="subcellular location">
    <subcellularLocation>
        <location evidence="2">Nucleus</location>
    </subcellularLocation>
</comment>
<evidence type="ECO:0000256" key="3">
    <source>
        <dbReference type="ARBA" id="ARBA00006958"/>
    </source>
</evidence>
<dbReference type="PANTHER" id="PTHR22930">
    <property type="match status" value="1"/>
</dbReference>
<keyword evidence="4" id="KW-0540">Nuclease</keyword>
<evidence type="ECO:0000256" key="1">
    <source>
        <dbReference type="ARBA" id="ARBA00001968"/>
    </source>
</evidence>
<evidence type="ECO:0000256" key="7">
    <source>
        <dbReference type="ARBA" id="ARBA00023242"/>
    </source>
</evidence>
<evidence type="ECO:0000256" key="6">
    <source>
        <dbReference type="ARBA" id="ARBA00022801"/>
    </source>
</evidence>
<evidence type="ECO:0000259" key="8">
    <source>
        <dbReference type="Pfam" id="PF13359"/>
    </source>
</evidence>
<feature type="domain" description="DDE Tnp4" evidence="8">
    <location>
        <begin position="227"/>
        <end position="332"/>
    </location>
</feature>
<protein>
    <recommendedName>
        <fullName evidence="8">DDE Tnp4 domain-containing protein</fullName>
    </recommendedName>
</protein>
<dbReference type="InterPro" id="IPR027806">
    <property type="entry name" value="HARBI1_dom"/>
</dbReference>
<evidence type="ECO:0000256" key="2">
    <source>
        <dbReference type="ARBA" id="ARBA00004123"/>
    </source>
</evidence>